<name>A0A0H4VLI8_9BACT</name>
<dbReference type="PATRIC" id="fig|1379910.4.peg.3311"/>
<reference evidence="1 2" key="1">
    <citation type="submission" date="2015-01" db="EMBL/GenBank/DDBJ databases">
        <title>Rufibacter sp./DG31D/ whole genome sequencing.</title>
        <authorList>
            <person name="Kim M.K."/>
            <person name="Srinivasan S."/>
            <person name="Lee J.-J."/>
        </authorList>
    </citation>
    <scope>NUCLEOTIDE SEQUENCE [LARGE SCALE GENOMIC DNA]</scope>
    <source>
        <strain evidence="1 2">DG31D</strain>
    </source>
</reference>
<dbReference type="KEGG" id="ruf:TH63_15175"/>
<sequence length="118" mass="13567">MPTPPNLQELFRTDHGAVYQCNRYHCYFVEFAGSVSPFKVPDFLDLKQHVDAINVAEMAKNPDRASDVHVFMPYRSERCFVLTLTDVLHFQELLQGARVMMALNSMLYECLYAPAVFS</sequence>
<dbReference type="AlphaFoldDB" id="A0A0H4VLI8"/>
<protein>
    <submittedName>
        <fullName evidence="1">Uncharacterized protein</fullName>
    </submittedName>
</protein>
<dbReference type="RefSeq" id="WP_048921686.1">
    <property type="nucleotide sequence ID" value="NZ_CP010777.1"/>
</dbReference>
<proteinExistence type="predicted"/>
<dbReference type="EMBL" id="CP010777">
    <property type="protein sequence ID" value="AKQ46660.1"/>
    <property type="molecule type" value="Genomic_DNA"/>
</dbReference>
<dbReference type="Proteomes" id="UP000036458">
    <property type="component" value="Chromosome"/>
</dbReference>
<organism evidence="1 2">
    <name type="scientific">Rufibacter radiotolerans</name>
    <dbReference type="NCBI Taxonomy" id="1379910"/>
    <lineage>
        <taxon>Bacteria</taxon>
        <taxon>Pseudomonadati</taxon>
        <taxon>Bacteroidota</taxon>
        <taxon>Cytophagia</taxon>
        <taxon>Cytophagales</taxon>
        <taxon>Hymenobacteraceae</taxon>
        <taxon>Rufibacter</taxon>
    </lineage>
</organism>
<dbReference type="OrthoDB" id="1442094at2"/>
<evidence type="ECO:0000313" key="2">
    <source>
        <dbReference type="Proteomes" id="UP000036458"/>
    </source>
</evidence>
<dbReference type="STRING" id="1379910.TH63_15175"/>
<gene>
    <name evidence="1" type="ORF">TH63_15175</name>
</gene>
<evidence type="ECO:0000313" key="1">
    <source>
        <dbReference type="EMBL" id="AKQ46660.1"/>
    </source>
</evidence>
<accession>A0A0H4VLI8</accession>
<keyword evidence="2" id="KW-1185">Reference proteome</keyword>